<proteinExistence type="predicted"/>
<dbReference type="InterPro" id="IPR029054">
    <property type="entry name" value="dUTPase-like"/>
</dbReference>
<dbReference type="RefSeq" id="WP_136782053.1">
    <property type="nucleotide sequence ID" value="NZ_SWCO01000005.1"/>
</dbReference>
<keyword evidence="2" id="KW-0546">Nucleotide metabolism</keyword>
<dbReference type="InterPro" id="IPR036157">
    <property type="entry name" value="dUTPase-like_sf"/>
</dbReference>
<keyword evidence="1" id="KW-0378">Hydrolase</keyword>
<dbReference type="GO" id="GO:0016787">
    <property type="term" value="F:hydrolase activity"/>
    <property type="evidence" value="ECO:0007669"/>
    <property type="project" value="UniProtKB-KW"/>
</dbReference>
<evidence type="ECO:0000256" key="2">
    <source>
        <dbReference type="ARBA" id="ARBA00023080"/>
    </source>
</evidence>
<dbReference type="Gene3D" id="2.70.40.10">
    <property type="match status" value="1"/>
</dbReference>
<evidence type="ECO:0000313" key="6">
    <source>
        <dbReference type="EMBL" id="TKB03359.1"/>
    </source>
</evidence>
<dbReference type="InterPro" id="IPR033704">
    <property type="entry name" value="dUTPase_trimeric"/>
</dbReference>
<sequence length="305" mass="33761">MLGRSEIIKLVDDNNILSLDDCSSEDIKNRTQASSVDLTIKSIYVADKNISKSKVDICSAGLDLIDLEPGQTVVIQVAEKFALPSTIGGIIFPPNSMSKSGIIMTNPGHIDPLFKGYISVYLVNMGKSSVRLKREDKVATLLLFHINGTTGEGNITGRGVSKEQVLTLSKDFASLDTRMPKLLNSVIRKQAIIWASLAVSVVALSFTLIPILSEQIFTNKIIDAFQLEHVEPLVRVSNEQQKELVTLQKDLEEKTQQLDDLRSKLSEKDSQIQNLLYDVDRLFIMLNNKEAPVNIKGHGVEKVEN</sequence>
<evidence type="ECO:0000256" key="1">
    <source>
        <dbReference type="ARBA" id="ARBA00022801"/>
    </source>
</evidence>
<accession>A0A4U0ZC09</accession>
<keyword evidence="4" id="KW-0812">Transmembrane</keyword>
<name>A0A4U0ZC09_9ALTE</name>
<keyword evidence="7" id="KW-1185">Reference proteome</keyword>
<dbReference type="Pfam" id="PF00692">
    <property type="entry name" value="dUTPase"/>
    <property type="match status" value="1"/>
</dbReference>
<dbReference type="GO" id="GO:0009117">
    <property type="term" value="P:nucleotide metabolic process"/>
    <property type="evidence" value="ECO:0007669"/>
    <property type="project" value="UniProtKB-KW"/>
</dbReference>
<feature type="transmembrane region" description="Helical" evidence="4">
    <location>
        <begin position="191"/>
        <end position="212"/>
    </location>
</feature>
<dbReference type="EMBL" id="SWCO01000005">
    <property type="protein sequence ID" value="TKB03359.1"/>
    <property type="molecule type" value="Genomic_DNA"/>
</dbReference>
<evidence type="ECO:0000313" key="7">
    <source>
        <dbReference type="Proteomes" id="UP000305471"/>
    </source>
</evidence>
<dbReference type="CDD" id="cd07557">
    <property type="entry name" value="trimeric_dUTPase"/>
    <property type="match status" value="1"/>
</dbReference>
<dbReference type="SUPFAM" id="SSF51283">
    <property type="entry name" value="dUTPase-like"/>
    <property type="match status" value="1"/>
</dbReference>
<organism evidence="6 7">
    <name type="scientific">Alteromonas portus</name>
    <dbReference type="NCBI Taxonomy" id="2565549"/>
    <lineage>
        <taxon>Bacteria</taxon>
        <taxon>Pseudomonadati</taxon>
        <taxon>Pseudomonadota</taxon>
        <taxon>Gammaproteobacteria</taxon>
        <taxon>Alteromonadales</taxon>
        <taxon>Alteromonadaceae</taxon>
        <taxon>Alteromonas/Salinimonas group</taxon>
        <taxon>Alteromonas</taxon>
    </lineage>
</organism>
<keyword evidence="4" id="KW-0472">Membrane</keyword>
<reference evidence="6 7" key="1">
    <citation type="submission" date="2019-04" db="EMBL/GenBank/DDBJ databases">
        <title>Alteromonas portus sp. nov., an alginate lyase-excreting marine bacterium.</title>
        <authorList>
            <person name="Huang H."/>
            <person name="Mo K."/>
            <person name="Bao S."/>
        </authorList>
    </citation>
    <scope>NUCLEOTIDE SEQUENCE [LARGE SCALE GENOMIC DNA]</scope>
    <source>
        <strain evidence="6 7">HB161718</strain>
    </source>
</reference>
<keyword evidence="4" id="KW-1133">Transmembrane helix</keyword>
<evidence type="ECO:0000256" key="3">
    <source>
        <dbReference type="SAM" id="Coils"/>
    </source>
</evidence>
<comment type="caution">
    <text evidence="6">The sequence shown here is derived from an EMBL/GenBank/DDBJ whole genome shotgun (WGS) entry which is preliminary data.</text>
</comment>
<feature type="coiled-coil region" evidence="3">
    <location>
        <begin position="237"/>
        <end position="271"/>
    </location>
</feature>
<dbReference type="Proteomes" id="UP000305471">
    <property type="component" value="Unassembled WGS sequence"/>
</dbReference>
<gene>
    <name evidence="6" type="ORF">E5672_09980</name>
</gene>
<evidence type="ECO:0000256" key="4">
    <source>
        <dbReference type="SAM" id="Phobius"/>
    </source>
</evidence>
<dbReference type="AlphaFoldDB" id="A0A4U0ZC09"/>
<evidence type="ECO:0000259" key="5">
    <source>
        <dbReference type="Pfam" id="PF00692"/>
    </source>
</evidence>
<dbReference type="OrthoDB" id="7067369at2"/>
<feature type="domain" description="dUTPase-like" evidence="5">
    <location>
        <begin position="60"/>
        <end position="147"/>
    </location>
</feature>
<protein>
    <recommendedName>
        <fullName evidence="5">dUTPase-like domain-containing protein</fullName>
    </recommendedName>
</protein>
<keyword evidence="3" id="KW-0175">Coiled coil</keyword>